<dbReference type="EMBL" id="CABVIE010000026">
    <property type="protein sequence ID" value="VVP56142.1"/>
    <property type="molecule type" value="Genomic_DNA"/>
</dbReference>
<gene>
    <name evidence="2" type="ORF">PS900_05733</name>
</gene>
<dbReference type="RefSeq" id="WP_150753067.1">
    <property type="nucleotide sequence ID" value="NZ_CABVHR010000003.1"/>
</dbReference>
<dbReference type="CDD" id="cd16329">
    <property type="entry name" value="LolA_like"/>
    <property type="match status" value="1"/>
</dbReference>
<reference evidence="2 3" key="1">
    <citation type="submission" date="2019-09" db="EMBL/GenBank/DDBJ databases">
        <authorList>
            <person name="Chandra G."/>
            <person name="Truman W A."/>
        </authorList>
    </citation>
    <scope>NUCLEOTIDE SEQUENCE [LARGE SCALE GENOMIC DNA]</scope>
    <source>
        <strain evidence="2">PS900</strain>
    </source>
</reference>
<dbReference type="AlphaFoldDB" id="A0A8H2NXG7"/>
<dbReference type="Pfam" id="PF07044">
    <property type="entry name" value="DUF1329"/>
    <property type="match status" value="1"/>
</dbReference>
<dbReference type="Proteomes" id="UP000325723">
    <property type="component" value="Unassembled WGS sequence"/>
</dbReference>
<dbReference type="Gene3D" id="2.50.20.10">
    <property type="entry name" value="Lipoprotein localisation LolA/LolB/LppX"/>
    <property type="match status" value="1"/>
</dbReference>
<protein>
    <recommendedName>
        <fullName evidence="4">DUF1329 domain-containing protein</fullName>
    </recommendedName>
</protein>
<organism evidence="2 3">
    <name type="scientific">Pseudomonas fluorescens</name>
    <dbReference type="NCBI Taxonomy" id="294"/>
    <lineage>
        <taxon>Bacteria</taxon>
        <taxon>Pseudomonadati</taxon>
        <taxon>Pseudomonadota</taxon>
        <taxon>Gammaproteobacteria</taxon>
        <taxon>Pseudomonadales</taxon>
        <taxon>Pseudomonadaceae</taxon>
        <taxon>Pseudomonas</taxon>
    </lineage>
</organism>
<accession>A0A8H2NXG7</accession>
<feature type="chain" id="PRO_5034921096" description="DUF1329 domain-containing protein" evidence="1">
    <location>
        <begin position="26"/>
        <end position="459"/>
    </location>
</feature>
<name>A0A8H2NXG7_PSEFL</name>
<keyword evidence="1" id="KW-0732">Signal</keyword>
<sequence length="459" mass="51487">MSRFTQTLLSTALTVGLLGSGLAYAKVSPEEAARLGQDLTPMGAEKAGNADGSIPAWTGKWRGLPPGLTFGGAGTPYPDPYASEKPLFTITAQNMGQYSANLTDGQKALFKRYPDSFKMPVYPSHRDFRVDQLTEDGIKKNALNAELSNDGNDTSNAFGASPFPIPKNGNELILNHTMSGRSFTEEAVYQQAVIYPDKNRVTEKVDYKIFSVWADPKKTLDTSGGILTHFLLTTLEPVRKKGEIVVGHEFINATAEPRQAWQYSPGQRRVRRAPTVGYDSPSGAGGFRVYDEDRLFNGAPDRYNWSIVGKKEIYIPYNNYKIDQPDVNIEQILSTTGHINPDIMRYEKHRVWIVQATLKPNARHLYAKRVLYLDEDSWQAALADNYDSRGQLWRTNMQTSIYAYHIERFHSRLGIYHDLIAGSYLVDRMLVDQKPAKLNATAFTEDEFTPGNLRKLGTR</sequence>
<dbReference type="InterPro" id="IPR010752">
    <property type="entry name" value="DUF1329"/>
</dbReference>
<comment type="caution">
    <text evidence="2">The sequence shown here is derived from an EMBL/GenBank/DDBJ whole genome shotgun (WGS) entry which is preliminary data.</text>
</comment>
<evidence type="ECO:0008006" key="4">
    <source>
        <dbReference type="Google" id="ProtNLM"/>
    </source>
</evidence>
<proteinExistence type="predicted"/>
<evidence type="ECO:0000313" key="2">
    <source>
        <dbReference type="EMBL" id="VVP56142.1"/>
    </source>
</evidence>
<feature type="signal peptide" evidence="1">
    <location>
        <begin position="1"/>
        <end position="25"/>
    </location>
</feature>
<evidence type="ECO:0000256" key="1">
    <source>
        <dbReference type="SAM" id="SignalP"/>
    </source>
</evidence>
<evidence type="ECO:0000313" key="3">
    <source>
        <dbReference type="Proteomes" id="UP000325723"/>
    </source>
</evidence>